<dbReference type="HAMAP" id="MF_01914">
    <property type="entry name" value="LPS_assembly_LptA"/>
    <property type="match status" value="1"/>
</dbReference>
<evidence type="ECO:0000256" key="3">
    <source>
        <dbReference type="ARBA" id="ARBA00022764"/>
    </source>
</evidence>
<organism evidence="6 7">
    <name type="scientific">Kineobactrum salinum</name>
    <dbReference type="NCBI Taxonomy" id="2708301"/>
    <lineage>
        <taxon>Bacteria</taxon>
        <taxon>Pseudomonadati</taxon>
        <taxon>Pseudomonadota</taxon>
        <taxon>Gammaproteobacteria</taxon>
        <taxon>Cellvibrionales</taxon>
        <taxon>Halieaceae</taxon>
        <taxon>Kineobactrum</taxon>
    </lineage>
</organism>
<dbReference type="Proteomes" id="UP000477680">
    <property type="component" value="Chromosome"/>
</dbReference>
<dbReference type="RefSeq" id="WP_163496023.1">
    <property type="nucleotide sequence ID" value="NZ_CP048711.1"/>
</dbReference>
<dbReference type="Pfam" id="PF03968">
    <property type="entry name" value="LptD_N"/>
    <property type="match status" value="1"/>
</dbReference>
<evidence type="ECO:0000313" key="7">
    <source>
        <dbReference type="Proteomes" id="UP000477680"/>
    </source>
</evidence>
<dbReference type="PANTHER" id="PTHR36504:SF1">
    <property type="entry name" value="LIPOPOLYSACCHARIDE EXPORT SYSTEM PROTEIN LPTA"/>
    <property type="match status" value="1"/>
</dbReference>
<dbReference type="EMBL" id="CP048711">
    <property type="protein sequence ID" value="QIB66589.1"/>
    <property type="molecule type" value="Genomic_DNA"/>
</dbReference>
<keyword evidence="2" id="KW-0732">Signal</keyword>
<evidence type="ECO:0000256" key="2">
    <source>
        <dbReference type="ARBA" id="ARBA00022729"/>
    </source>
</evidence>
<evidence type="ECO:0000259" key="5">
    <source>
        <dbReference type="Pfam" id="PF03968"/>
    </source>
</evidence>
<comment type="subcellular location">
    <subcellularLocation>
        <location evidence="4">Periplasm</location>
    </subcellularLocation>
</comment>
<dbReference type="Gene3D" id="2.60.450.10">
    <property type="entry name" value="Lipopolysaccharide (LPS) transport protein A like domain"/>
    <property type="match status" value="1"/>
</dbReference>
<dbReference type="GO" id="GO:0015920">
    <property type="term" value="P:lipopolysaccharide transport"/>
    <property type="evidence" value="ECO:0007669"/>
    <property type="project" value="UniProtKB-UniRule"/>
</dbReference>
<evidence type="ECO:0000313" key="6">
    <source>
        <dbReference type="EMBL" id="QIB66589.1"/>
    </source>
</evidence>
<name>A0A6C0U593_9GAMM</name>
<evidence type="ECO:0000256" key="4">
    <source>
        <dbReference type="HAMAP-Rule" id="MF_01914"/>
    </source>
</evidence>
<keyword evidence="1 4" id="KW-0813">Transport</keyword>
<protein>
    <recommendedName>
        <fullName evidence="4">Lipopolysaccharide export system protein LptA</fullName>
    </recommendedName>
</protein>
<dbReference type="GO" id="GO:0043165">
    <property type="term" value="P:Gram-negative-bacterium-type cell outer membrane assembly"/>
    <property type="evidence" value="ECO:0007669"/>
    <property type="project" value="UniProtKB-UniRule"/>
</dbReference>
<comment type="function">
    <text evidence="4">Involved in the assembly of lipopolysaccharide (LPS). Required for the translocation of LPS from the inner membrane to the outer membrane. May form a bridge between the inner membrane and the outer membrane, via interactions with LptC and LptD, thereby facilitating LPS transfer across the periplasm.</text>
</comment>
<accession>A0A6C0U593</accession>
<comment type="subunit">
    <text evidence="4">Component of the lipopolysaccharide transport and assembly complex.</text>
</comment>
<gene>
    <name evidence="4 6" type="primary">lptA</name>
    <name evidence="6" type="ORF">G3T16_15490</name>
</gene>
<comment type="similarity">
    <text evidence="4">Belongs to the LptA family.</text>
</comment>
<proteinExistence type="inferred from homology"/>
<dbReference type="InterPro" id="IPR005653">
    <property type="entry name" value="OstA-like_N"/>
</dbReference>
<dbReference type="GO" id="GO:0001530">
    <property type="term" value="F:lipopolysaccharide binding"/>
    <property type="evidence" value="ECO:0007669"/>
    <property type="project" value="InterPro"/>
</dbReference>
<sequence>MSQPAAERRSVLAAALGRCLGAALLLWALAVSALPEDRQQSIRITADQALRDEKQGFTEYTGNVRMEQGSLRIEADKITIYHQAEAADRIVAEGSPARMQQQPEPDKGLIHARALVIEYYEAEERVQLNREARIEQEGSIVTGDRIDYLIAEQRVKADSGQNGSGSRVEVVIPARAVEGDDGEPGGTTPSE</sequence>
<feature type="domain" description="Organic solvent tolerance-like N-terminal" evidence="5">
    <location>
        <begin position="44"/>
        <end position="153"/>
    </location>
</feature>
<evidence type="ECO:0000256" key="1">
    <source>
        <dbReference type="ARBA" id="ARBA00022448"/>
    </source>
</evidence>
<dbReference type="PANTHER" id="PTHR36504">
    <property type="entry name" value="LIPOPOLYSACCHARIDE EXPORT SYSTEM PROTEIN LPTA"/>
    <property type="match status" value="1"/>
</dbReference>
<dbReference type="InterPro" id="IPR052037">
    <property type="entry name" value="LPS_export_LptA"/>
</dbReference>
<dbReference type="KEGG" id="kim:G3T16_15490"/>
<dbReference type="InterPro" id="IPR014340">
    <property type="entry name" value="LptA"/>
</dbReference>
<keyword evidence="3 4" id="KW-0574">Periplasm</keyword>
<dbReference type="GO" id="GO:0017089">
    <property type="term" value="F:glycolipid transfer activity"/>
    <property type="evidence" value="ECO:0007669"/>
    <property type="project" value="TreeGrafter"/>
</dbReference>
<dbReference type="AlphaFoldDB" id="A0A6C0U593"/>
<reference evidence="6 7" key="1">
    <citation type="submission" date="2020-02" db="EMBL/GenBank/DDBJ databases">
        <title>Genome sequencing for Kineobactrum sp. M2.</title>
        <authorList>
            <person name="Park S.-J."/>
        </authorList>
    </citation>
    <scope>NUCLEOTIDE SEQUENCE [LARGE SCALE GENOMIC DNA]</scope>
    <source>
        <strain evidence="6 7">M2</strain>
    </source>
</reference>
<dbReference type="GO" id="GO:0009279">
    <property type="term" value="C:cell outer membrane"/>
    <property type="evidence" value="ECO:0007669"/>
    <property type="project" value="TreeGrafter"/>
</dbReference>
<dbReference type="NCBIfam" id="TIGR03002">
    <property type="entry name" value="outer_YhbN_LptA"/>
    <property type="match status" value="1"/>
</dbReference>
<dbReference type="GO" id="GO:0030288">
    <property type="term" value="C:outer membrane-bounded periplasmic space"/>
    <property type="evidence" value="ECO:0007669"/>
    <property type="project" value="TreeGrafter"/>
</dbReference>
<keyword evidence="7" id="KW-1185">Reference proteome</keyword>